<dbReference type="Gene3D" id="3.10.105.10">
    <property type="entry name" value="Dipeptide-binding Protein, Domain 3"/>
    <property type="match status" value="1"/>
</dbReference>
<dbReference type="PANTHER" id="PTHR30290">
    <property type="entry name" value="PERIPLASMIC BINDING COMPONENT OF ABC TRANSPORTER"/>
    <property type="match status" value="1"/>
</dbReference>
<dbReference type="GO" id="GO:0015833">
    <property type="term" value="P:peptide transport"/>
    <property type="evidence" value="ECO:0007669"/>
    <property type="project" value="TreeGrafter"/>
</dbReference>
<dbReference type="InterPro" id="IPR000914">
    <property type="entry name" value="SBP_5_dom"/>
</dbReference>
<evidence type="ECO:0000259" key="2">
    <source>
        <dbReference type="Pfam" id="PF00496"/>
    </source>
</evidence>
<proteinExistence type="predicted"/>
<comment type="caution">
    <text evidence="3">The sequence shown here is derived from an EMBL/GenBank/DDBJ whole genome shotgun (WGS) entry which is preliminary data.</text>
</comment>
<feature type="compositionally biased region" description="Low complexity" evidence="1">
    <location>
        <begin position="37"/>
        <end position="56"/>
    </location>
</feature>
<dbReference type="CDD" id="cd08512">
    <property type="entry name" value="PBP2_NikA_DppA_OppA_like_7"/>
    <property type="match status" value="1"/>
</dbReference>
<dbReference type="GO" id="GO:1904680">
    <property type="term" value="F:peptide transmembrane transporter activity"/>
    <property type="evidence" value="ECO:0007669"/>
    <property type="project" value="TreeGrafter"/>
</dbReference>
<dbReference type="FunFam" id="3.40.190.10:FF:000464">
    <property type="entry name" value="Dipeptide-binding ABC transporter, periplasmic substrate-binding component"/>
    <property type="match status" value="1"/>
</dbReference>
<dbReference type="InterPro" id="IPR030678">
    <property type="entry name" value="Peptide/Ni-bd"/>
</dbReference>
<organism evidence="3 4">
    <name type="scientific">Candidatus Korarchaeum cryptofilum</name>
    <dbReference type="NCBI Taxonomy" id="498846"/>
    <lineage>
        <taxon>Archaea</taxon>
        <taxon>Thermoproteota</taxon>
        <taxon>Candidatus Korarchaeia</taxon>
        <taxon>Candidatus Korarchaeales</taxon>
        <taxon>Candidatus Korarchaeaceae</taxon>
        <taxon>Candidatus Korarchaeum</taxon>
    </lineage>
</organism>
<dbReference type="SUPFAM" id="SSF53850">
    <property type="entry name" value="Periplasmic binding protein-like II"/>
    <property type="match status" value="1"/>
</dbReference>
<dbReference type="InterPro" id="IPR039424">
    <property type="entry name" value="SBP_5"/>
</dbReference>
<dbReference type="PIRSF" id="PIRSF002741">
    <property type="entry name" value="MppA"/>
    <property type="match status" value="1"/>
</dbReference>
<dbReference type="FunFam" id="3.10.105.10:FF:000035">
    <property type="entry name" value="Dipeptide-binding ABC transporter, periplasmic substrate-binding component"/>
    <property type="match status" value="1"/>
</dbReference>
<dbReference type="PANTHER" id="PTHR30290:SF34">
    <property type="entry name" value="ABC TRANSPORTER, PERIPLASMIC OLIGO-PEPTIDE BINDING PROTEIN, PUTATIVE-RELATED"/>
    <property type="match status" value="1"/>
</dbReference>
<dbReference type="RefSeq" id="WP_125741042.1">
    <property type="nucleotide sequence ID" value="NZ_RCOR01000018.1"/>
</dbReference>
<dbReference type="GO" id="GO:0042597">
    <property type="term" value="C:periplasmic space"/>
    <property type="evidence" value="ECO:0007669"/>
    <property type="project" value="UniProtKB-ARBA"/>
</dbReference>
<evidence type="ECO:0000256" key="1">
    <source>
        <dbReference type="SAM" id="MobiDB-lite"/>
    </source>
</evidence>
<protein>
    <submittedName>
        <fullName evidence="3">ABC transporter substrate-binding protein</fullName>
    </submittedName>
</protein>
<dbReference type="Gene3D" id="3.40.190.10">
    <property type="entry name" value="Periplasmic binding protein-like II"/>
    <property type="match status" value="1"/>
</dbReference>
<feature type="region of interest" description="Disordered" evidence="1">
    <location>
        <begin position="32"/>
        <end position="56"/>
    </location>
</feature>
<dbReference type="EMBL" id="RCOR01000018">
    <property type="protein sequence ID" value="RSN69724.1"/>
    <property type="molecule type" value="Genomic_DNA"/>
</dbReference>
<evidence type="ECO:0000313" key="3">
    <source>
        <dbReference type="EMBL" id="RSN69724.1"/>
    </source>
</evidence>
<sequence>MSRRTLLAILGVIVVILIAAALYYVTLPPTTTPTPTPTVTTPTTPTPTPTNTTTVTPAIKNPDKLIEATIGEPETLDPAWAYDTASGEVIFNMYETLIFFDRESVDKFVPMIATQVPSFENGLIKDNGTTIIFPIRKGIKFHSGRELTPEDVEYSLERVLVMDRDGGPSWMLLDPLLGVQSTRDEKGNIIVSFEDIDKAVEVQGDSVVLHLKKPYPITTLFQILSQTWSSIVDKQCAIAHGDWDGTEKNWTKYNNPENPPLQEADCGSGPFMLDRWEHGKQVVLKKFDQYWRGPANFSEFIIMKVDEWSTRKLMFLRGDVDIAYVPRQNMKEVEGEPGIRVIKNLPTVANDALFFNFNISPTSPYIGSGKLDGEGIPPNFFQDKNVRLAFVHSIDYDRYIEEAWFGEAIRTPSPIPQGLPGYFKDMPMYTFDLKKAEEYFKKAWNGQLWEKGFKLTILYNTGNVQRKTLAEMIKDKVESINPKFKIEVRAVEWPEYLKAMVRGELPVFIIGWLADYPDPYNFVFPYMHSSGTFAAWQKYKNERVDKLVEELITTIDPKKREDICRELTSIYYEDVPSVIVDQPLGRHYERDWVHGWYYNPIYPGTYAYPLWKG</sequence>
<name>A0A429G7G9_9CREN</name>
<reference evidence="3 4" key="1">
    <citation type="submission" date="2018-10" db="EMBL/GenBank/DDBJ databases">
        <title>Co-occurring genomic capacity for anaerobic methane metabolism and dissimilatory sulfite reduction discovered in the Korarchaeota.</title>
        <authorList>
            <person name="Mckay L.J."/>
            <person name="Dlakic M."/>
            <person name="Fields M.W."/>
            <person name="Delmont T.O."/>
            <person name="Eren A.M."/>
            <person name="Jay Z.J."/>
            <person name="Klingelsmith K.B."/>
            <person name="Rusch D.B."/>
            <person name="Inskeep W.P."/>
        </authorList>
    </citation>
    <scope>NUCLEOTIDE SEQUENCE [LARGE SCALE GENOMIC DNA]</scope>
    <source>
        <strain evidence="3 4">WS</strain>
    </source>
</reference>
<dbReference type="GO" id="GO:0043190">
    <property type="term" value="C:ATP-binding cassette (ABC) transporter complex"/>
    <property type="evidence" value="ECO:0007669"/>
    <property type="project" value="InterPro"/>
</dbReference>
<gene>
    <name evidence="3" type="ORF">D9Q81_02495</name>
</gene>
<dbReference type="AlphaFoldDB" id="A0A429G7G9"/>
<feature type="domain" description="Solute-binding protein family 5" evidence="2">
    <location>
        <begin position="109"/>
        <end position="532"/>
    </location>
</feature>
<dbReference type="Pfam" id="PF00496">
    <property type="entry name" value="SBP_bac_5"/>
    <property type="match status" value="1"/>
</dbReference>
<evidence type="ECO:0000313" key="4">
    <source>
        <dbReference type="Proteomes" id="UP000278149"/>
    </source>
</evidence>
<dbReference type="Proteomes" id="UP000278149">
    <property type="component" value="Unassembled WGS sequence"/>
</dbReference>
<accession>A0A429G7G9</accession>